<dbReference type="EMBL" id="KL363253">
    <property type="protein sequence ID" value="KFD50399.1"/>
    <property type="molecule type" value="Genomic_DNA"/>
</dbReference>
<sequence>MGPRSRQIETDWKSCNPATDAKDDASLAENLRIRKADVAYLADLYFMFNEMNKQLLMEDLNLIKTESVISAFMSKLLLFKRRFAMGALCQFQNLIEVKKEGQASDADIEVYREHLQALHDDFALRFEDILSIVIP</sequence>
<evidence type="ECO:0000313" key="2">
    <source>
        <dbReference type="Proteomes" id="UP000030764"/>
    </source>
</evidence>
<dbReference type="Proteomes" id="UP000030764">
    <property type="component" value="Unassembled WGS sequence"/>
</dbReference>
<keyword evidence="2" id="KW-1185">Reference proteome</keyword>
<proteinExistence type="predicted"/>
<evidence type="ECO:0000313" key="1">
    <source>
        <dbReference type="EMBL" id="KFD50399.1"/>
    </source>
</evidence>
<dbReference type="PANTHER" id="PTHR45913">
    <property type="entry name" value="EPM2A-INTERACTING PROTEIN 1"/>
    <property type="match status" value="1"/>
</dbReference>
<reference evidence="1 2" key="1">
    <citation type="journal article" date="2014" name="Nat. Genet.">
        <title>Genome and transcriptome of the porcine whipworm Trichuris suis.</title>
        <authorList>
            <person name="Jex A.R."/>
            <person name="Nejsum P."/>
            <person name="Schwarz E.M."/>
            <person name="Hu L."/>
            <person name="Young N.D."/>
            <person name="Hall R.S."/>
            <person name="Korhonen P.K."/>
            <person name="Liao S."/>
            <person name="Thamsborg S."/>
            <person name="Xia J."/>
            <person name="Xu P."/>
            <person name="Wang S."/>
            <person name="Scheerlinck J.P."/>
            <person name="Hofmann A."/>
            <person name="Sternberg P.W."/>
            <person name="Wang J."/>
            <person name="Gasser R.B."/>
        </authorList>
    </citation>
    <scope>NUCLEOTIDE SEQUENCE [LARGE SCALE GENOMIC DNA]</scope>
    <source>
        <strain evidence="1">DCEP-RM93M</strain>
    </source>
</reference>
<name>A0A085LZK3_9BILA</name>
<gene>
    <name evidence="1" type="ORF">M513_08626</name>
</gene>
<protein>
    <submittedName>
        <fullName evidence="1">Uncharacterized protein</fullName>
    </submittedName>
</protein>
<organism evidence="1 2">
    <name type="scientific">Trichuris suis</name>
    <name type="common">pig whipworm</name>
    <dbReference type="NCBI Taxonomy" id="68888"/>
    <lineage>
        <taxon>Eukaryota</taxon>
        <taxon>Metazoa</taxon>
        <taxon>Ecdysozoa</taxon>
        <taxon>Nematoda</taxon>
        <taxon>Enoplea</taxon>
        <taxon>Dorylaimia</taxon>
        <taxon>Trichinellida</taxon>
        <taxon>Trichuridae</taxon>
        <taxon>Trichuris</taxon>
    </lineage>
</organism>
<dbReference type="PANTHER" id="PTHR45913:SF22">
    <property type="entry name" value="SCAN BOX DOMAIN-CONTAINING PROTEIN"/>
    <property type="match status" value="1"/>
</dbReference>
<dbReference type="AlphaFoldDB" id="A0A085LZK3"/>
<accession>A0A085LZK3</accession>